<evidence type="ECO:0000256" key="1">
    <source>
        <dbReference type="ARBA" id="ARBA00009820"/>
    </source>
</evidence>
<dbReference type="SUPFAM" id="SSF49265">
    <property type="entry name" value="Fibronectin type III"/>
    <property type="match status" value="1"/>
</dbReference>
<dbReference type="InterPro" id="IPR011659">
    <property type="entry name" value="WD40"/>
</dbReference>
<organism evidence="6 7">
    <name type="scientific">Paenibacillus mucilaginosus 3016</name>
    <dbReference type="NCBI Taxonomy" id="1116391"/>
    <lineage>
        <taxon>Bacteria</taxon>
        <taxon>Bacillati</taxon>
        <taxon>Bacillota</taxon>
        <taxon>Bacilli</taxon>
        <taxon>Bacillales</taxon>
        <taxon>Paenibacillaceae</taxon>
        <taxon>Paenibacillus</taxon>
    </lineage>
</organism>
<dbReference type="InterPro" id="IPR011042">
    <property type="entry name" value="6-blade_b-propeller_TolB-like"/>
</dbReference>
<gene>
    <name evidence="6" type="ORF">PM3016_340</name>
</gene>
<sequence>MKRKRSKLWKRGTALLLATTMVLGDLGAAAAVGPEEFDPASVITADTIMDAVYGPEGGIAVPPPVPPAPQPILVPQPVAAGEPLSWNLLTKVDRSKIPSIYFPEDQVLKMSADGRYIGFKRFELVTEEPAHVNKVITVYDRKTGAMDDIQSPPNHSQNDEVIYFDMSSDARYVAFSYMSYTEDWKEKTKVYLFDRETRNLTPITTVEGSTDSHEGTDRVAISADGRYVAFDSDAPGIVAEDTDDLRDVFVYDRESGATQRITAFPEMGEYDYGDSEAPTISADGRYIAFHSDSKFVEKDTYGQTNVYVYDREDSNARPQLVSIGVGGAAGEGHSTLPSISADGSVIAYESTAENMVSGDFNEMKDIFVYNRNTAVTQRVSLAEGGIPFNRDSMSPSISRDGRYVGFHLDYVWVEDTDDDHDNDDENDIPEEAYVAEVASQTAYPVTVPQAPYRLLNPSQSPIVGDGGKLVVYLSEYFYSYTGGSEGTPFPGTFIAEKGTAPVWPAGSKLEPSNRTGDSVTLSWPDAVDATGILGYHVYQDGKNIGYVEYRGTGSNTFTAEGLLPVYEPEFQVEAVNSAYRESYGGPTYKLGAGGGENPAGELRVLWDVEDMRYNMAFPGSMVGLSAYGEPGKQVSAELTYMAWKNETEQETRTESIPLTEGAAGTYKAQWKMEEGVSQLTSLNVKLTDPAKPGTVLEKPAAGFPVQVAGAVELSFTNPSGASLTGSLLTSTSRQYGQQIALLPNSDAYVVNGLYPGKDHSFTLRSPDGRHTWGSLEQVQVEGGKRSKISMNIEQPAQLRFQVVDPTGQPVSGVGLQLFGPGQSYIDASSTYGDGWTSWTDYMKAGDSVTAKVDIGDRMYEQPANQEVILKPGANEQVIKLRAPGEGLVEGFVKGPDGKGVRNAYIASTQTFKGQPVVRRTRTNLEGAYRLSLLEGEAKIEVFETSYMYGTDGPVTVLVTEGGTTTLDLPVKQPSKGIVNTEVRLKYLEDTDFGPPVNMEEMTFLTRIESKRGWMSGYFQNAHQFYGLPGDTVSVCVTGSVPSYMTSCTDVVLDQDGNATAKLFLEEKGARIQGKLAQTHHRWVSGGLYKLKDQGYRSAASYLGDNDFEADGSFNINVPEAGTYVMELNGALPGSPLKYEYATVQFTVSDRQILQVGSVSFSSKSFFSNYYGNYYNALSSRIAPGGTVTMRAGYKNSSGVDASEAKLLIDIPEGTTPVKDAAGRIVVSGAQLAGDPVLDGQTLILPVGTVAQTQSGTLSFQLKVDPAFNKSSAKSSARIRARMGVEQIEESIGSVLLDAPLVTLEAPERVSKPVDSSAPVIKLSGVAPAGSQVNVYDGKLLLGSAAASNTGFWLMAVQELPDLGDPGVHAIRAEVDSNGVKLQSPVSYVHYDNVKPQLLELAMAQAPEGRWMTLNLREGIPNQPYTVVPGNPFQFELKFDKPDEVENVEIYLEGQSGEPVKAVREGGIFRALTPTDKGALGAIYVDYDVKPKPFVLDDKQPTLDELRETLPPTMRDFTAEVTAPFELKDGKYAGTVELTFPQLPGLKITEKLSISPDAKYTASPQEIELAQRSGLPMLNGSVSVTETDDGFKTVSSGYMPMKLLFPSGVPGSLKSALAAKVRALAADEGPDFGTLADVSVETYVQYGEGGEDAGTVYKIKKQYEDSMEFAEKINKIAYKVEVSGMDCIQELPTTVKQAGKALVAVVGGEISKVALGAWTGAMGLTGPGAIAAAGASAVIEDKIDNYVDEQIDAIGTGYNQCRDEDEEKKRKRKKIARLRWIYDPSGYVYEAVPANRLSSVKATVLYQEPASKEWVVWDAGPYEQVNPHDTDDQGKYGWDVPEGKWKVVWEKDGYETQSSAELDVPPPHTEVNAGLVSYEAPKVQSVTGVTAAAGSYVDVELTKYVKVTDAAAAAQAVTVTGPDGSPLEGSAAFVEPADNPADAEGADLSRILRFTSKTSLTPGTGYSVKVNAAFQSYAGVWMAEGHSGTFEVGTRDEEGPTAAGDEVNAEGEGSILRVKFNEKLSSTVDAAKFTLNGSSDSIVSAVRALKPNPEGELTAVDGDYEQTVVLTLSESLAPGTEAQLGILAGAVSDTAGNAAVPKTLKVVSAAGESSNAALASLAVEEGALAPAFDPSVRSYKVEVPSAAETVNLTASLADASAQLVIDGTIAASGVRKTVRIPDTGIIAVRVTAADGTTVREYSVEVVRGTTDPLGTEASLSALTVTPGTLSPVFEPAVETYDVEVAANVTELQIAATAQDSKAKSITIAGEAAVSGTAKTVAIPAGGQIEVVVTAEDGVTKRTYKVAVSRKTDSGSGGDNSGGGSDSSGGGSVPPAKPALTQQEAFTGASGGKGIRVTLRRSDAIASALQTGTDGQKQLLIEVKEQADEFMLQLSADTLAKLTESQAGVLFKTTRLQASIPSALLASVQLPAGAHLSFSMGAASAAEQTAAYEAAALQSDALKPSGQAVSVKLEMIQDQKASLLTFGHPVMVELPVQGSGQEAVYRFDPADAKWAFVWKQRQVSGSRSAIEADASGTYAVMAYADPFDDMKDHWASSDVGWMARRLLVSGAAPGAFHPDHSVSRAEFAALLVRALDLKAVATVGYQGFSDVPEEAWYAADVRRAAEAGLLQGVADNRFAPDALITREQMAVLIWRANVYLREAAGEQAGAGHALKQFKDQGSISSWAEAAAAAALEAGLIQGTAADTFDPQGSATRAQAAVMMKRLLQLGSGQ</sequence>
<dbReference type="SUPFAM" id="SSF49452">
    <property type="entry name" value="Starch-binding domain-like"/>
    <property type="match status" value="1"/>
</dbReference>
<feature type="region of interest" description="Disordered" evidence="3">
    <location>
        <begin position="2306"/>
        <end position="2336"/>
    </location>
</feature>
<keyword evidence="7" id="KW-1185">Reference proteome</keyword>
<dbReference type="Gene3D" id="2.120.10.30">
    <property type="entry name" value="TolB, C-terminal domain"/>
    <property type="match status" value="1"/>
</dbReference>
<dbReference type="PANTHER" id="PTHR36842:SF1">
    <property type="entry name" value="PROTEIN TOLB"/>
    <property type="match status" value="1"/>
</dbReference>
<feature type="chain" id="PRO_5003605287" evidence="4">
    <location>
        <begin position="31"/>
        <end position="2731"/>
    </location>
</feature>
<dbReference type="InterPro" id="IPR036116">
    <property type="entry name" value="FN3_sf"/>
</dbReference>
<protein>
    <submittedName>
        <fullName evidence="6">WD40 domain-containing protein</fullName>
    </submittedName>
</protein>
<dbReference type="InterPro" id="IPR013783">
    <property type="entry name" value="Ig-like_fold"/>
</dbReference>
<dbReference type="PANTHER" id="PTHR36842">
    <property type="entry name" value="PROTEIN TOLB HOMOLOG"/>
    <property type="match status" value="1"/>
</dbReference>
<dbReference type="HOGENOM" id="CLU_228056_0_0_9"/>
<dbReference type="KEGG" id="pmq:PM3016_340"/>
<comment type="similarity">
    <text evidence="1">Belongs to the TolB family.</text>
</comment>
<accession>H6NRN4</accession>
<name>H6NRN4_9BACL</name>
<reference evidence="6 7" key="1">
    <citation type="journal article" date="2012" name="J. Bacteriol.">
        <title>Complete Genome Sequence of Paenibacillus mucilaginosus 3016, a Bacterium Functional as Microbial Fertilizer.</title>
        <authorList>
            <person name="Ma M."/>
            <person name="Wang Z."/>
            <person name="Li L."/>
            <person name="Jiang X."/>
            <person name="Guan D."/>
            <person name="Cao F."/>
            <person name="Chen H."/>
            <person name="Wang X."/>
            <person name="Shen D."/>
            <person name="Du B."/>
            <person name="Li J."/>
        </authorList>
    </citation>
    <scope>NUCLEOTIDE SEQUENCE [LARGE SCALE GENOMIC DNA]</scope>
    <source>
        <strain evidence="6 7">3016</strain>
    </source>
</reference>
<dbReference type="RefSeq" id="WP_014368236.1">
    <property type="nucleotide sequence ID" value="NC_016935.1"/>
</dbReference>
<dbReference type="Pfam" id="PF12733">
    <property type="entry name" value="Cadherin-like"/>
    <property type="match status" value="2"/>
</dbReference>
<dbReference type="PROSITE" id="PS51272">
    <property type="entry name" value="SLH"/>
    <property type="match status" value="3"/>
</dbReference>
<proteinExistence type="inferred from homology"/>
<feature type="signal peptide" evidence="4">
    <location>
        <begin position="1"/>
        <end position="30"/>
    </location>
</feature>
<dbReference type="SUPFAM" id="SSF82171">
    <property type="entry name" value="DPP6 N-terminal domain-like"/>
    <property type="match status" value="1"/>
</dbReference>
<dbReference type="Proteomes" id="UP000007523">
    <property type="component" value="Chromosome"/>
</dbReference>
<dbReference type="EMBL" id="CP003235">
    <property type="protein sequence ID" value="AFC27316.1"/>
    <property type="molecule type" value="Genomic_DNA"/>
</dbReference>
<dbReference type="InterPro" id="IPR013784">
    <property type="entry name" value="Carb-bd-like_fold"/>
</dbReference>
<evidence type="ECO:0000256" key="2">
    <source>
        <dbReference type="ARBA" id="ARBA00022729"/>
    </source>
</evidence>
<dbReference type="Gene3D" id="2.60.40.3710">
    <property type="match status" value="1"/>
</dbReference>
<evidence type="ECO:0000256" key="4">
    <source>
        <dbReference type="SAM" id="SignalP"/>
    </source>
</evidence>
<dbReference type="InterPro" id="IPR003961">
    <property type="entry name" value="FN3_dom"/>
</dbReference>
<keyword evidence="2 4" id="KW-0732">Signal</keyword>
<evidence type="ECO:0000313" key="7">
    <source>
        <dbReference type="Proteomes" id="UP000007523"/>
    </source>
</evidence>
<feature type="domain" description="SLH" evidence="5">
    <location>
        <begin position="2672"/>
        <end position="2731"/>
    </location>
</feature>
<evidence type="ECO:0000259" key="5">
    <source>
        <dbReference type="PROSITE" id="PS51272"/>
    </source>
</evidence>
<dbReference type="Gene3D" id="2.60.40.10">
    <property type="entry name" value="Immunoglobulins"/>
    <property type="match status" value="1"/>
</dbReference>
<dbReference type="InterPro" id="IPR001119">
    <property type="entry name" value="SLH_dom"/>
</dbReference>
<dbReference type="GO" id="GO:0030246">
    <property type="term" value="F:carbohydrate binding"/>
    <property type="evidence" value="ECO:0007669"/>
    <property type="project" value="InterPro"/>
</dbReference>
<dbReference type="Pfam" id="PF07676">
    <property type="entry name" value="PD40"/>
    <property type="match status" value="2"/>
</dbReference>
<dbReference type="Pfam" id="PF00395">
    <property type="entry name" value="SLH"/>
    <property type="match status" value="3"/>
</dbReference>
<dbReference type="CDD" id="cd00063">
    <property type="entry name" value="FN3"/>
    <property type="match status" value="1"/>
</dbReference>
<dbReference type="STRING" id="1116391.PM3016_340"/>
<dbReference type="InterPro" id="IPR014755">
    <property type="entry name" value="Cu-Rt/internalin_Ig-like"/>
</dbReference>
<dbReference type="InterPro" id="IPR025883">
    <property type="entry name" value="Cadherin-like_domain"/>
</dbReference>
<feature type="domain" description="SLH" evidence="5">
    <location>
        <begin position="2606"/>
        <end position="2665"/>
    </location>
</feature>
<dbReference type="Gene3D" id="2.60.40.1220">
    <property type="match status" value="1"/>
</dbReference>
<feature type="compositionally biased region" description="Gly residues" evidence="3">
    <location>
        <begin position="2313"/>
        <end position="2330"/>
    </location>
</feature>
<feature type="domain" description="SLH" evidence="5">
    <location>
        <begin position="2540"/>
        <end position="2603"/>
    </location>
</feature>
<evidence type="ECO:0000313" key="6">
    <source>
        <dbReference type="EMBL" id="AFC27316.1"/>
    </source>
</evidence>
<evidence type="ECO:0000256" key="3">
    <source>
        <dbReference type="SAM" id="MobiDB-lite"/>
    </source>
</evidence>